<dbReference type="Proteomes" id="UP000034087">
    <property type="component" value="Unassembled WGS sequence"/>
</dbReference>
<comment type="caution">
    <text evidence="2">The sequence shown here is derived from an EMBL/GenBank/DDBJ whole genome shotgun (WGS) entry which is preliminary data.</text>
</comment>
<proteinExistence type="predicted"/>
<evidence type="ECO:0000313" key="3">
    <source>
        <dbReference type="Proteomes" id="UP000034087"/>
    </source>
</evidence>
<dbReference type="InterPro" id="IPR050177">
    <property type="entry name" value="Lipid_A_modif_metabolic_enz"/>
</dbReference>
<evidence type="ECO:0000259" key="1">
    <source>
        <dbReference type="Pfam" id="PF01370"/>
    </source>
</evidence>
<feature type="domain" description="NAD-dependent epimerase/dehydratase" evidence="1">
    <location>
        <begin position="5"/>
        <end position="229"/>
    </location>
</feature>
<dbReference type="PANTHER" id="PTHR43245">
    <property type="entry name" value="BIFUNCTIONAL POLYMYXIN RESISTANCE PROTEIN ARNA"/>
    <property type="match status" value="1"/>
</dbReference>
<evidence type="ECO:0000313" key="2">
    <source>
        <dbReference type="EMBL" id="KKT60401.1"/>
    </source>
</evidence>
<protein>
    <recommendedName>
        <fullName evidence="1">NAD-dependent epimerase/dehydratase domain-containing protein</fullName>
    </recommendedName>
</protein>
<gene>
    <name evidence="2" type="ORF">UW53_C0001G0051</name>
</gene>
<dbReference type="Gene3D" id="3.40.50.720">
    <property type="entry name" value="NAD(P)-binding Rossmann-like Domain"/>
    <property type="match status" value="1"/>
</dbReference>
<accession>A0A0G1ILV3</accession>
<sequence length="314" mass="34212">MSKKVLITGGAGFIGHTMAKYFASKGLEVKTFDLFQPPKTVGEHIVGTIMFPDELYKAMKGCDYVVHLAAVLGVARTENQRLKCLNVNTLGTINVLDAAVKAGIKKIVLSSSSEVYGEPAKTPISEDDKTFPKSVYAVSKLAGEEYVKAYHQTHGLDYSIVRFFNVYGPGQVAEFVLPKFIRAAMIGTPPIINGDGKQVRSFCYVDDAVEGVYLALTSKEANGHVFNIGNDRAATSMLDLANKVTASAGKNNLGVEFVKEEHADRKNAREIINRIPDISKARRILGYEPKITLDEGIARTIASGHIPESWTEQA</sequence>
<dbReference type="EMBL" id="LCIR01000001">
    <property type="protein sequence ID" value="KKT60401.1"/>
    <property type="molecule type" value="Genomic_DNA"/>
</dbReference>
<name>A0A0G1ILV3_9BACT</name>
<dbReference type="AlphaFoldDB" id="A0A0G1ILV3"/>
<dbReference type="SUPFAM" id="SSF51735">
    <property type="entry name" value="NAD(P)-binding Rossmann-fold domains"/>
    <property type="match status" value="1"/>
</dbReference>
<dbReference type="PANTHER" id="PTHR43245:SF13">
    <property type="entry name" value="UDP-D-APIOSE_UDP-D-XYLOSE SYNTHASE 2"/>
    <property type="match status" value="1"/>
</dbReference>
<dbReference type="InterPro" id="IPR036291">
    <property type="entry name" value="NAD(P)-bd_dom_sf"/>
</dbReference>
<organism evidence="2 3">
    <name type="scientific">Candidatus Giovannonibacteria bacterium GW2011_GWA1_44_25</name>
    <dbReference type="NCBI Taxonomy" id="1618645"/>
    <lineage>
        <taxon>Bacteria</taxon>
        <taxon>Candidatus Giovannoniibacteriota</taxon>
    </lineage>
</organism>
<dbReference type="InterPro" id="IPR001509">
    <property type="entry name" value="Epimerase_deHydtase"/>
</dbReference>
<dbReference type="PRINTS" id="PR01713">
    <property type="entry name" value="NUCEPIMERASE"/>
</dbReference>
<reference evidence="2 3" key="1">
    <citation type="journal article" date="2015" name="Nature">
        <title>rRNA introns, odd ribosomes, and small enigmatic genomes across a large radiation of phyla.</title>
        <authorList>
            <person name="Brown C.T."/>
            <person name="Hug L.A."/>
            <person name="Thomas B.C."/>
            <person name="Sharon I."/>
            <person name="Castelle C.J."/>
            <person name="Singh A."/>
            <person name="Wilkins M.J."/>
            <person name="Williams K.H."/>
            <person name="Banfield J.F."/>
        </authorList>
    </citation>
    <scope>NUCLEOTIDE SEQUENCE [LARGE SCALE GENOMIC DNA]</scope>
</reference>
<dbReference type="Pfam" id="PF01370">
    <property type="entry name" value="Epimerase"/>
    <property type="match status" value="1"/>
</dbReference>
<dbReference type="PATRIC" id="fig|1618645.3.peg.52"/>